<protein>
    <recommendedName>
        <fullName evidence="1">Phytase-like domain-containing protein</fullName>
    </recommendedName>
</protein>
<dbReference type="RefSeq" id="WP_052508145.1">
    <property type="nucleotide sequence ID" value="NZ_CP010836.1"/>
</dbReference>
<name>A0A7U5HVK4_9SPHN</name>
<reference evidence="2 3" key="1">
    <citation type="journal article" date="2015" name="Int. J. Syst. Evol. Microbiol.">
        <title>Sphingomonas hengshuiensis sp. nov., isolated from lake wetland.</title>
        <authorList>
            <person name="Wei S."/>
            <person name="Wang T."/>
            <person name="Liu H."/>
            <person name="Zhang C."/>
            <person name="Guo J."/>
            <person name="Wang Q."/>
            <person name="Liang K."/>
            <person name="Zhang Z."/>
        </authorList>
    </citation>
    <scope>NUCLEOTIDE SEQUENCE [LARGE SCALE GENOMIC DNA]</scope>
    <source>
        <strain evidence="2 3">WHSC-8</strain>
    </source>
</reference>
<dbReference type="InterPro" id="IPR014567">
    <property type="entry name" value="UCP031900"/>
</dbReference>
<evidence type="ECO:0000313" key="3">
    <source>
        <dbReference type="Proteomes" id="UP000032300"/>
    </source>
</evidence>
<dbReference type="EMBL" id="CP010836">
    <property type="protein sequence ID" value="AJP74733.1"/>
    <property type="molecule type" value="Genomic_DNA"/>
</dbReference>
<dbReference type="KEGG" id="sphi:TS85_22165"/>
<organism evidence="2 3">
    <name type="scientific">Sphingomonas hengshuiensis</name>
    <dbReference type="NCBI Taxonomy" id="1609977"/>
    <lineage>
        <taxon>Bacteria</taxon>
        <taxon>Pseudomonadati</taxon>
        <taxon>Pseudomonadota</taxon>
        <taxon>Alphaproteobacteria</taxon>
        <taxon>Sphingomonadales</taxon>
        <taxon>Sphingomonadaceae</taxon>
        <taxon>Sphingomonas</taxon>
    </lineage>
</organism>
<dbReference type="OrthoDB" id="9798693at2"/>
<proteinExistence type="predicted"/>
<sequence length="327" mass="35612">MRPLLALAILFLINIDSTTALMRQVLGEHAVIDARRVPLDAGDAARVRVGGLTYLGGVVLDSPDPAFGGFSAMQLAGDRFTLVSDNGNVVRFRMGPDWRIREPAFGDLPGGPGTGWKKEQRDSESLAWDPVSGRIWIGFERYNAIYRYDAALSRVEASAQPPAMADWSKAGGPESMTRLRNGHFLVISETSRPDGAPDARIGLRFAGDPTAPGARPVRFGYVPPPGYDPTDIAELPDGRLLVLNRRLSLPGLFTAKLTVIDLHGVRVGGVVRGVEIATLEAPLLHDNFEALAVTREGDATIVWIASDDNLEVWERSLLLKFRLDRLP</sequence>
<dbReference type="SUPFAM" id="SSF101898">
    <property type="entry name" value="NHL repeat"/>
    <property type="match status" value="1"/>
</dbReference>
<dbReference type="AlphaFoldDB" id="A0A7U5HVK4"/>
<dbReference type="InterPro" id="IPR027372">
    <property type="entry name" value="Phytase-like_dom"/>
</dbReference>
<evidence type="ECO:0000313" key="2">
    <source>
        <dbReference type="EMBL" id="AJP74733.1"/>
    </source>
</evidence>
<reference evidence="2 3" key="2">
    <citation type="submission" date="2015-02" db="EMBL/GenBank/DDBJ databases">
        <title>The complete genome of Sphingomonas hengshuiensis sp. WHSC-8 isolated from soil of Hengshui Lake.</title>
        <authorList>
            <person name="Wei S."/>
            <person name="Guo J."/>
            <person name="Su C."/>
            <person name="Wu R."/>
            <person name="Zhang Z."/>
            <person name="Liang K."/>
            <person name="Li H."/>
            <person name="Wang T."/>
            <person name="Liu H."/>
            <person name="Zhang C."/>
            <person name="Li Z."/>
            <person name="Wang Q."/>
            <person name="Meng J."/>
        </authorList>
    </citation>
    <scope>NUCLEOTIDE SEQUENCE [LARGE SCALE GENOMIC DNA]</scope>
    <source>
        <strain evidence="2 3">WHSC-8</strain>
    </source>
</reference>
<evidence type="ECO:0000259" key="1">
    <source>
        <dbReference type="Pfam" id="PF13449"/>
    </source>
</evidence>
<accession>A0A7U5HVK4</accession>
<dbReference type="Proteomes" id="UP000032300">
    <property type="component" value="Chromosome"/>
</dbReference>
<keyword evidence="3" id="KW-1185">Reference proteome</keyword>
<dbReference type="Pfam" id="PF13449">
    <property type="entry name" value="Phytase-like"/>
    <property type="match status" value="1"/>
</dbReference>
<gene>
    <name evidence="2" type="ORF">TS85_22165</name>
</gene>
<dbReference type="PIRSF" id="PIRSF031900">
    <property type="entry name" value="UCP031900"/>
    <property type="match status" value="1"/>
</dbReference>
<feature type="domain" description="Phytase-like" evidence="1">
    <location>
        <begin position="66"/>
        <end position="309"/>
    </location>
</feature>